<dbReference type="SUPFAM" id="SSF69047">
    <property type="entry name" value="Hypothetical protein YjbJ"/>
    <property type="match status" value="1"/>
</dbReference>
<organism evidence="1 2">
    <name type="scientific">Phenylobacterium montanum</name>
    <dbReference type="NCBI Taxonomy" id="2823693"/>
    <lineage>
        <taxon>Bacteria</taxon>
        <taxon>Pseudomonadati</taxon>
        <taxon>Pseudomonadota</taxon>
        <taxon>Alphaproteobacteria</taxon>
        <taxon>Caulobacterales</taxon>
        <taxon>Caulobacteraceae</taxon>
        <taxon>Phenylobacterium</taxon>
    </lineage>
</organism>
<evidence type="ECO:0008006" key="3">
    <source>
        <dbReference type="Google" id="ProtNLM"/>
    </source>
</evidence>
<dbReference type="InterPro" id="IPR036629">
    <property type="entry name" value="YjbJ_sf"/>
</dbReference>
<dbReference type="Gene3D" id="1.10.1470.10">
    <property type="entry name" value="YjbJ"/>
    <property type="match status" value="1"/>
</dbReference>
<reference evidence="1" key="1">
    <citation type="submission" date="2021-04" db="EMBL/GenBank/DDBJ databases">
        <title>The complete genome sequence of Caulobacter sp. S6.</title>
        <authorList>
            <person name="Tang Y."/>
            <person name="Ouyang W."/>
            <person name="Liu Q."/>
            <person name="Huang B."/>
            <person name="Guo Z."/>
            <person name="Lei P."/>
        </authorList>
    </citation>
    <scope>NUCLEOTIDE SEQUENCE</scope>
    <source>
        <strain evidence="1">S6</strain>
    </source>
</reference>
<dbReference type="EMBL" id="CP073078">
    <property type="protein sequence ID" value="QUD86846.1"/>
    <property type="molecule type" value="Genomic_DNA"/>
</dbReference>
<evidence type="ECO:0000313" key="2">
    <source>
        <dbReference type="Proteomes" id="UP000676409"/>
    </source>
</evidence>
<name>A0A975FYV8_9CAUL</name>
<evidence type="ECO:0000313" key="1">
    <source>
        <dbReference type="EMBL" id="QUD86846.1"/>
    </source>
</evidence>
<sequence>MTSDQILGGARNGIGRAEEAYGEATGSSHMKAMGRVDQAMGSLQSRFGAMRGRAREYYADAESFTAEQPLKALAIALGAGVLLGILMRGR</sequence>
<dbReference type="RefSeq" id="WP_211936898.1">
    <property type="nucleotide sequence ID" value="NZ_CP073078.1"/>
</dbReference>
<accession>A0A975FYV8</accession>
<dbReference type="KEGG" id="caul:KCG34_17435"/>
<protein>
    <recommendedName>
        <fullName evidence="3">CsbD family protein</fullName>
    </recommendedName>
</protein>
<proteinExistence type="predicted"/>
<dbReference type="Proteomes" id="UP000676409">
    <property type="component" value="Chromosome"/>
</dbReference>
<keyword evidence="2" id="KW-1185">Reference proteome</keyword>
<gene>
    <name evidence="1" type="ORF">KCG34_17435</name>
</gene>
<dbReference type="AlphaFoldDB" id="A0A975FYV8"/>